<keyword evidence="2" id="KW-0472">Membrane</keyword>
<name>A0A8H2WTK6_9AGAM</name>
<proteinExistence type="predicted"/>
<evidence type="ECO:0000256" key="1">
    <source>
        <dbReference type="SAM" id="MobiDB-lite"/>
    </source>
</evidence>
<keyword evidence="2" id="KW-1133">Transmembrane helix</keyword>
<feature type="compositionally biased region" description="Polar residues" evidence="1">
    <location>
        <begin position="85"/>
        <end position="103"/>
    </location>
</feature>
<reference evidence="3" key="1">
    <citation type="submission" date="2021-01" db="EMBL/GenBank/DDBJ databases">
        <authorList>
            <person name="Kaushik A."/>
        </authorList>
    </citation>
    <scope>NUCLEOTIDE SEQUENCE</scope>
    <source>
        <strain evidence="3">AG4-R118</strain>
    </source>
</reference>
<keyword evidence="2" id="KW-0812">Transmembrane</keyword>
<feature type="transmembrane region" description="Helical" evidence="2">
    <location>
        <begin position="568"/>
        <end position="587"/>
    </location>
</feature>
<evidence type="ECO:0000256" key="2">
    <source>
        <dbReference type="SAM" id="Phobius"/>
    </source>
</evidence>
<feature type="transmembrane region" description="Helical" evidence="2">
    <location>
        <begin position="334"/>
        <end position="352"/>
    </location>
</feature>
<feature type="transmembrane region" description="Helical" evidence="2">
    <location>
        <begin position="450"/>
        <end position="471"/>
    </location>
</feature>
<protein>
    <submittedName>
        <fullName evidence="3">Uncharacterized protein</fullName>
    </submittedName>
</protein>
<evidence type="ECO:0000313" key="4">
    <source>
        <dbReference type="Proteomes" id="UP000663888"/>
    </source>
</evidence>
<feature type="region of interest" description="Disordered" evidence="1">
    <location>
        <begin position="162"/>
        <end position="182"/>
    </location>
</feature>
<gene>
    <name evidence="3" type="ORF">RDB_LOCUS7131</name>
</gene>
<feature type="transmembrane region" description="Helical" evidence="2">
    <location>
        <begin position="378"/>
        <end position="401"/>
    </location>
</feature>
<accession>A0A8H2WTK6</accession>
<feature type="transmembrane region" description="Helical" evidence="2">
    <location>
        <begin position="282"/>
        <end position="303"/>
    </location>
</feature>
<feature type="transmembrane region" description="Helical" evidence="2">
    <location>
        <begin position="607"/>
        <end position="627"/>
    </location>
</feature>
<comment type="caution">
    <text evidence="3">The sequence shown here is derived from an EMBL/GenBank/DDBJ whole genome shotgun (WGS) entry which is preliminary data.</text>
</comment>
<dbReference type="EMBL" id="CAJMWX010000158">
    <property type="protein sequence ID" value="CAE6405463.1"/>
    <property type="molecule type" value="Genomic_DNA"/>
</dbReference>
<dbReference type="Proteomes" id="UP000663888">
    <property type="component" value="Unassembled WGS sequence"/>
</dbReference>
<feature type="compositionally biased region" description="Basic and acidic residues" evidence="1">
    <location>
        <begin position="7"/>
        <end position="26"/>
    </location>
</feature>
<sequence length="1287" mass="146797">MSSVKELAARFESRKGSVTAERRETLVPRPSNYKIDEIDDELTPILTPGGASTEHAMDSLPQSLPPRQAGPRPHDDVEMRPLTWASHSLTGNIQESHNKSILSGASEPDPLPTSQPARFLPHTKNESLAARSTALDYSQPREDSTQFDIPSQSDCISRAKAGQPLNPGIGKPGHSSENPAREDHETMPIAKLFARDAAPLHLPELDDWLGKLPRFEFTYPKATHPDSAPKPFPPLDLLKGEKLKDLIHNSRPTPLWRDWNSIGSTLVNLALSIMGSSAISTFYSLAGLYNAVQIFALILNTIVGNSSGRWRTLFLGTIPNVLALNFGGKLLQSITFLGILTILSGGLLFWFYKLTGRWSPDATPEGLLSRDPARGTRAVPFVSFILTVLYLPLSTISVHAITWSSDFWPLENPYIKSETPDPQPLGPSSEFHDPLDFCWTTTMRKDEINYAPVAVVLGILTLMFMTFWFPIRLGKTIRMSLPVVEPYDALGQRRSEEEMEHEYQRLLERDKSPFSFLYNEYRRKWGSFKALYLGGKLTALLIVAFISPDSCLTLKMAKSYVSRHTLGIARQSVLLAAMVVFLLVQSLATPFIDPVSNASEWTSRMNFVLTSLLGLLVALDIPGQAFWNGWALYGVYIITYGLTVYFTVINWNWMHRIIKRLRRRIDFSIDIFSPRLNISPDSSHLKQRIWQESWTTLLLATPQCRMPTSQKLRFAEGTEADADTPVPPYLLDFVNSPAERHIENLKILREIGGSAYEQAANEGKTHSEQIANLSHKILQHMVGPDAFWFPTGSSGETCLNAADYFGNAWCIPFPLTVIIRYDSSGKTIPITNLNDIEDFVHQNESRVVEKQRELRIALRCLDSMMVQWPYTHTELVGNRFRWIGGRRYHACQTTDYHEARFRIRRQGSLEWNNVNLASGFDVSLQYSKKLNLDGSLIGLNISFELTPQLARFLLLNKTILESRMSAYLNALRDYRTHALIEVESKIEALSYGFITSLYASPMDPVSIASSLARNERNLRVRDLAVGYEHAFQTMYERMHYVTRAPVEAWWFLFWDDFWRRNKSTLKPLKVHFLDFDPHYPTSIAYRPVPRPVLERFLQQRGLWSPSSNWYGNWWWLHTGFINKIYFHLNWIVFAGSSKAIHVHIGEYSSSDLREVDARSRIPSSVIPEEDFIRATTSSGIKAGTTHSDSIMRARRAYRWETLVGDKSTQPFLSRGMNALRDHRWHFWHEEKRQYEEYWVSWRGRLAQWFGLSPVANIYWHTGALSVDISLNRVPPEPKYVRAGQIQH</sequence>
<feature type="transmembrane region" description="Helical" evidence="2">
    <location>
        <begin position="530"/>
        <end position="548"/>
    </location>
</feature>
<feature type="transmembrane region" description="Helical" evidence="2">
    <location>
        <begin position="633"/>
        <end position="654"/>
    </location>
</feature>
<evidence type="ECO:0000313" key="3">
    <source>
        <dbReference type="EMBL" id="CAE6405463.1"/>
    </source>
</evidence>
<organism evidence="3 4">
    <name type="scientific">Rhizoctonia solani</name>
    <dbReference type="NCBI Taxonomy" id="456999"/>
    <lineage>
        <taxon>Eukaryota</taxon>
        <taxon>Fungi</taxon>
        <taxon>Dikarya</taxon>
        <taxon>Basidiomycota</taxon>
        <taxon>Agaricomycotina</taxon>
        <taxon>Agaricomycetes</taxon>
        <taxon>Cantharellales</taxon>
        <taxon>Ceratobasidiaceae</taxon>
        <taxon>Rhizoctonia</taxon>
    </lineage>
</organism>
<feature type="region of interest" description="Disordered" evidence="1">
    <location>
        <begin position="1"/>
        <end position="125"/>
    </location>
</feature>